<accession>A0A9D2K5U0</accession>
<dbReference type="EMBL" id="DXBC01000065">
    <property type="protein sequence ID" value="HIZ78997.1"/>
    <property type="molecule type" value="Genomic_DNA"/>
</dbReference>
<organism evidence="4 5">
    <name type="scientific">Candidatus Lachnoclostridium stercorigallinarum</name>
    <dbReference type="NCBI Taxonomy" id="2838634"/>
    <lineage>
        <taxon>Bacteria</taxon>
        <taxon>Bacillati</taxon>
        <taxon>Bacillota</taxon>
        <taxon>Clostridia</taxon>
        <taxon>Lachnospirales</taxon>
        <taxon>Lachnospiraceae</taxon>
    </lineage>
</organism>
<reference evidence="4" key="1">
    <citation type="journal article" date="2021" name="PeerJ">
        <title>Extensive microbial diversity within the chicken gut microbiome revealed by metagenomics and culture.</title>
        <authorList>
            <person name="Gilroy R."/>
            <person name="Ravi A."/>
            <person name="Getino M."/>
            <person name="Pursley I."/>
            <person name="Horton D.L."/>
            <person name="Alikhan N.F."/>
            <person name="Baker D."/>
            <person name="Gharbi K."/>
            <person name="Hall N."/>
            <person name="Watson M."/>
            <person name="Adriaenssens E.M."/>
            <person name="Foster-Nyarko E."/>
            <person name="Jarju S."/>
            <person name="Secka A."/>
            <person name="Antonio M."/>
            <person name="Oren A."/>
            <person name="Chaudhuri R.R."/>
            <person name="La Ragione R."/>
            <person name="Hildebrand F."/>
            <person name="Pallen M.J."/>
        </authorList>
    </citation>
    <scope>NUCLEOTIDE SEQUENCE</scope>
    <source>
        <strain evidence="4">ChiBcec1-1093</strain>
    </source>
</reference>
<dbReference type="InterPro" id="IPR018211">
    <property type="entry name" value="ADH_Fe_CS"/>
</dbReference>
<dbReference type="GO" id="GO:0004022">
    <property type="term" value="F:alcohol dehydrogenase (NAD+) activity"/>
    <property type="evidence" value="ECO:0007669"/>
    <property type="project" value="TreeGrafter"/>
</dbReference>
<sequence>MSHYYNPVHTVQGRDSLNELHGLVKENFPENCRILILAWSDRVFQLEAMKKLEKDGHQVQNLCFCQSNPTVEQLYDAYCRTREFSPQLVIAVGGGSVMDVGKSLCCLYGKEIEDEDGLRRLIQEKAFGKPQARWIGVPTTAGTGSEVTCWATIWDPSRDVKRSVESQDNYAFAAVADSALLEEMPLKLAVSSALDAVAHAAESYWARHSNMVSRELALGAIETVMGNMDRLLEGDKTALDEMSKGSMLAGLAFSNTKTTACHSISYPLTMHAGIPHGTAVSLLLAPVAEINEEAVEQKERLYKALGVSDVKELDARVKDILTRGGFPVTLSQWNIKKEELRHLAELGITKGRADNNPVDLDPEKIQAILEKIYE</sequence>
<dbReference type="Pfam" id="PF00465">
    <property type="entry name" value="Fe-ADH"/>
    <property type="match status" value="1"/>
</dbReference>
<dbReference type="Pfam" id="PF25137">
    <property type="entry name" value="ADH_Fe_C"/>
    <property type="match status" value="1"/>
</dbReference>
<dbReference type="CDD" id="cd08182">
    <property type="entry name" value="HEPD"/>
    <property type="match status" value="1"/>
</dbReference>
<dbReference type="Gene3D" id="3.40.50.1970">
    <property type="match status" value="1"/>
</dbReference>
<dbReference type="PROSITE" id="PS00913">
    <property type="entry name" value="ADH_IRON_1"/>
    <property type="match status" value="1"/>
</dbReference>
<reference evidence="4" key="2">
    <citation type="submission" date="2021-04" db="EMBL/GenBank/DDBJ databases">
        <authorList>
            <person name="Gilroy R."/>
        </authorList>
    </citation>
    <scope>NUCLEOTIDE SEQUENCE</scope>
    <source>
        <strain evidence="4">ChiBcec1-1093</strain>
    </source>
</reference>
<proteinExistence type="predicted"/>
<evidence type="ECO:0000259" key="3">
    <source>
        <dbReference type="Pfam" id="PF25137"/>
    </source>
</evidence>
<dbReference type="PANTHER" id="PTHR11496:SF83">
    <property type="entry name" value="HYDROXYACID-OXOACID TRANSHYDROGENASE, MITOCHONDRIAL"/>
    <property type="match status" value="1"/>
</dbReference>
<gene>
    <name evidence="4" type="ORF">IAA17_04355</name>
</gene>
<evidence type="ECO:0000259" key="2">
    <source>
        <dbReference type="Pfam" id="PF00465"/>
    </source>
</evidence>
<dbReference type="Proteomes" id="UP000824101">
    <property type="component" value="Unassembled WGS sequence"/>
</dbReference>
<dbReference type="PANTHER" id="PTHR11496">
    <property type="entry name" value="ALCOHOL DEHYDROGENASE"/>
    <property type="match status" value="1"/>
</dbReference>
<dbReference type="SUPFAM" id="SSF56796">
    <property type="entry name" value="Dehydroquinate synthase-like"/>
    <property type="match status" value="1"/>
</dbReference>
<comment type="caution">
    <text evidence="4">The sequence shown here is derived from an EMBL/GenBank/DDBJ whole genome shotgun (WGS) entry which is preliminary data.</text>
</comment>
<dbReference type="AlphaFoldDB" id="A0A9D2K5U0"/>
<dbReference type="Gene3D" id="1.20.1090.10">
    <property type="entry name" value="Dehydroquinate synthase-like - alpha domain"/>
    <property type="match status" value="1"/>
</dbReference>
<keyword evidence="1" id="KW-0560">Oxidoreductase</keyword>
<dbReference type="InterPro" id="IPR039697">
    <property type="entry name" value="Alcohol_dehydrogenase_Fe"/>
</dbReference>
<evidence type="ECO:0000313" key="4">
    <source>
        <dbReference type="EMBL" id="HIZ78997.1"/>
    </source>
</evidence>
<evidence type="ECO:0000256" key="1">
    <source>
        <dbReference type="ARBA" id="ARBA00023002"/>
    </source>
</evidence>
<dbReference type="GO" id="GO:0046872">
    <property type="term" value="F:metal ion binding"/>
    <property type="evidence" value="ECO:0007669"/>
    <property type="project" value="InterPro"/>
</dbReference>
<feature type="domain" description="Fe-containing alcohol dehydrogenase-like C-terminal" evidence="3">
    <location>
        <begin position="190"/>
        <end position="373"/>
    </location>
</feature>
<dbReference type="GO" id="GO:0017000">
    <property type="term" value="P:antibiotic biosynthetic process"/>
    <property type="evidence" value="ECO:0007669"/>
    <property type="project" value="InterPro"/>
</dbReference>
<dbReference type="InterPro" id="IPR056798">
    <property type="entry name" value="ADH_Fe_C"/>
</dbReference>
<feature type="domain" description="Alcohol dehydrogenase iron-type/glycerol dehydrogenase GldA" evidence="2">
    <location>
        <begin position="7"/>
        <end position="177"/>
    </location>
</feature>
<dbReference type="InterPro" id="IPR001670">
    <property type="entry name" value="ADH_Fe/GldA"/>
</dbReference>
<dbReference type="InterPro" id="IPR035873">
    <property type="entry name" value="PhpC"/>
</dbReference>
<name>A0A9D2K5U0_9FIRM</name>
<evidence type="ECO:0000313" key="5">
    <source>
        <dbReference type="Proteomes" id="UP000824101"/>
    </source>
</evidence>
<protein>
    <submittedName>
        <fullName evidence="4">Phosphonoacetaldehyde reductase</fullName>
    </submittedName>
</protein>